<accession>K6Y640</accession>
<dbReference type="AlphaFoldDB" id="K6Y640"/>
<dbReference type="Pfam" id="PF07791">
    <property type="entry name" value="Imm11"/>
    <property type="match status" value="1"/>
</dbReference>
<name>K6Y640_9ALTE</name>
<dbReference type="eggNOG" id="ENOG5032N0C">
    <property type="taxonomic scope" value="Bacteria"/>
</dbReference>
<dbReference type="RefSeq" id="WP_007620201.1">
    <property type="nucleotide sequence ID" value="NZ_BAEO01000031.1"/>
</dbReference>
<dbReference type="STRING" id="493475.GARC_2445"/>
<organism evidence="2 3">
    <name type="scientific">Paraglaciecola arctica BSs20135</name>
    <dbReference type="NCBI Taxonomy" id="493475"/>
    <lineage>
        <taxon>Bacteria</taxon>
        <taxon>Pseudomonadati</taxon>
        <taxon>Pseudomonadota</taxon>
        <taxon>Gammaproteobacteria</taxon>
        <taxon>Alteromonadales</taxon>
        <taxon>Alteromonadaceae</taxon>
        <taxon>Paraglaciecola</taxon>
    </lineage>
</organism>
<dbReference type="EMBL" id="BAEO01000031">
    <property type="protein sequence ID" value="GAC19411.1"/>
    <property type="molecule type" value="Genomic_DNA"/>
</dbReference>
<proteinExistence type="predicted"/>
<protein>
    <recommendedName>
        <fullName evidence="1">Immunity MXAN-0049 protein domain-containing protein</fullName>
    </recommendedName>
</protein>
<evidence type="ECO:0000313" key="2">
    <source>
        <dbReference type="EMBL" id="GAC19411.1"/>
    </source>
</evidence>
<dbReference type="InterPro" id="IPR012433">
    <property type="entry name" value="Imm11"/>
</dbReference>
<sequence length="192" mass="22247">MNDRFTIWNFDDVPNAYVPKKLLNVEKKLPFLMGRSFADDMPNNLQFSADPDYPNDLLMLDSFGNTQGVIPISPKLKAFLEEKEIPNLEFIPVDMLDHKDRVIAQYFLLHSTEVIDAIDKTQTKLKVNKLNEEMYNSVKNLVLLDENIPADIQIFRVKGLYNATCINKSLANEIDDKGFTGIYWQETSEYRY</sequence>
<evidence type="ECO:0000313" key="3">
    <source>
        <dbReference type="Proteomes" id="UP000006327"/>
    </source>
</evidence>
<feature type="domain" description="Immunity MXAN-0049 protein" evidence="1">
    <location>
        <begin position="34"/>
        <end position="187"/>
    </location>
</feature>
<reference evidence="2 3" key="1">
    <citation type="journal article" date="2017" name="Antonie Van Leeuwenhoek">
        <title>Rhizobium rhizosphaerae sp. nov., a novel species isolated from rice rhizosphere.</title>
        <authorList>
            <person name="Zhao J.J."/>
            <person name="Zhang J."/>
            <person name="Zhang R.J."/>
            <person name="Zhang C.W."/>
            <person name="Yin H.Q."/>
            <person name="Zhang X.X."/>
        </authorList>
    </citation>
    <scope>NUCLEOTIDE SEQUENCE [LARGE SCALE GENOMIC DNA]</scope>
    <source>
        <strain evidence="2 3">BSs20135</strain>
    </source>
</reference>
<comment type="caution">
    <text evidence="2">The sequence shown here is derived from an EMBL/GenBank/DDBJ whole genome shotgun (WGS) entry which is preliminary data.</text>
</comment>
<gene>
    <name evidence="2" type="ORF">GARC_2445</name>
</gene>
<keyword evidence="3" id="KW-1185">Reference proteome</keyword>
<dbReference type="OrthoDB" id="2581601at2"/>
<dbReference type="Proteomes" id="UP000006327">
    <property type="component" value="Unassembled WGS sequence"/>
</dbReference>
<evidence type="ECO:0000259" key="1">
    <source>
        <dbReference type="Pfam" id="PF07791"/>
    </source>
</evidence>